<comment type="subcellular location">
    <subcellularLocation>
        <location evidence="1">Cell inner membrane</location>
        <topology evidence="1">Multi-pass membrane protein</topology>
    </subcellularLocation>
</comment>
<evidence type="ECO:0000256" key="5">
    <source>
        <dbReference type="ARBA" id="ARBA00022989"/>
    </source>
</evidence>
<dbReference type="EMBL" id="BJXW01000004">
    <property type="protein sequence ID" value="GEN30083.1"/>
    <property type="molecule type" value="Genomic_DNA"/>
</dbReference>
<feature type="transmembrane region" description="Helical" evidence="7">
    <location>
        <begin position="302"/>
        <end position="324"/>
    </location>
</feature>
<accession>A0A511UX90</accession>
<feature type="transmembrane region" description="Helical" evidence="7">
    <location>
        <begin position="261"/>
        <end position="281"/>
    </location>
</feature>
<dbReference type="GO" id="GO:0022857">
    <property type="term" value="F:transmembrane transporter activity"/>
    <property type="evidence" value="ECO:0007669"/>
    <property type="project" value="TreeGrafter"/>
</dbReference>
<keyword evidence="5 7" id="KW-1133">Transmembrane helix</keyword>
<keyword evidence="4 7" id="KW-0812">Transmembrane</keyword>
<protein>
    <submittedName>
        <fullName evidence="9">C4-dicarboxylate ABC transporter substrate-binding protein</fullName>
    </submittedName>
</protein>
<organism evidence="9 10">
    <name type="scientific">Cerasibacillus quisquiliarum</name>
    <dbReference type="NCBI Taxonomy" id="227865"/>
    <lineage>
        <taxon>Bacteria</taxon>
        <taxon>Bacillati</taxon>
        <taxon>Bacillota</taxon>
        <taxon>Bacilli</taxon>
        <taxon>Bacillales</taxon>
        <taxon>Bacillaceae</taxon>
        <taxon>Cerasibacillus</taxon>
    </lineage>
</organism>
<evidence type="ECO:0000256" key="4">
    <source>
        <dbReference type="ARBA" id="ARBA00022692"/>
    </source>
</evidence>
<dbReference type="RefSeq" id="WP_218026181.1">
    <property type="nucleotide sequence ID" value="NZ_BJXW01000004.1"/>
</dbReference>
<dbReference type="PANTHER" id="PTHR33362">
    <property type="entry name" value="SIALIC ACID TRAP TRANSPORTER PERMEASE PROTEIN SIAT-RELATED"/>
    <property type="match status" value="1"/>
</dbReference>
<dbReference type="InterPro" id="IPR010656">
    <property type="entry name" value="DctM"/>
</dbReference>
<dbReference type="InterPro" id="IPR004681">
    <property type="entry name" value="TRAP_DctM"/>
</dbReference>
<feature type="transmembrane region" description="Helical" evidence="7">
    <location>
        <begin position="149"/>
        <end position="167"/>
    </location>
</feature>
<feature type="transmembrane region" description="Helical" evidence="7">
    <location>
        <begin position="29"/>
        <end position="47"/>
    </location>
</feature>
<dbReference type="Pfam" id="PF06808">
    <property type="entry name" value="DctM"/>
    <property type="match status" value="1"/>
</dbReference>
<reference evidence="9 10" key="1">
    <citation type="submission" date="2019-07" db="EMBL/GenBank/DDBJ databases">
        <title>Whole genome shotgun sequence of Cerasibacillus quisquiliarum NBRC 102429.</title>
        <authorList>
            <person name="Hosoyama A."/>
            <person name="Uohara A."/>
            <person name="Ohji S."/>
            <person name="Ichikawa N."/>
        </authorList>
    </citation>
    <scope>NUCLEOTIDE SEQUENCE [LARGE SCALE GENOMIC DNA]</scope>
    <source>
        <strain evidence="9 10">NBRC 102429</strain>
    </source>
</reference>
<evidence type="ECO:0000313" key="10">
    <source>
        <dbReference type="Proteomes" id="UP000321491"/>
    </source>
</evidence>
<gene>
    <name evidence="9" type="ORF">CQU01_03210</name>
</gene>
<feature type="transmembrane region" description="Helical" evidence="7">
    <location>
        <begin position="6"/>
        <end position="22"/>
    </location>
</feature>
<feature type="transmembrane region" description="Helical" evidence="7">
    <location>
        <begin position="428"/>
        <end position="450"/>
    </location>
</feature>
<feature type="transmembrane region" description="Helical" evidence="7">
    <location>
        <begin position="53"/>
        <end position="73"/>
    </location>
</feature>
<keyword evidence="2" id="KW-1003">Cell membrane</keyword>
<evidence type="ECO:0000256" key="2">
    <source>
        <dbReference type="ARBA" id="ARBA00022475"/>
    </source>
</evidence>
<feature type="transmembrane region" description="Helical" evidence="7">
    <location>
        <begin position="336"/>
        <end position="360"/>
    </location>
</feature>
<dbReference type="AlphaFoldDB" id="A0A511UX90"/>
<name>A0A511UX90_9BACI</name>
<evidence type="ECO:0000256" key="3">
    <source>
        <dbReference type="ARBA" id="ARBA00022519"/>
    </source>
</evidence>
<evidence type="ECO:0000313" key="9">
    <source>
        <dbReference type="EMBL" id="GEN30083.1"/>
    </source>
</evidence>
<keyword evidence="3" id="KW-0997">Cell inner membrane</keyword>
<dbReference type="GO" id="GO:0005886">
    <property type="term" value="C:plasma membrane"/>
    <property type="evidence" value="ECO:0007669"/>
    <property type="project" value="UniProtKB-SubCell"/>
</dbReference>
<evidence type="ECO:0000256" key="7">
    <source>
        <dbReference type="SAM" id="Phobius"/>
    </source>
</evidence>
<feature type="transmembrane region" description="Helical" evidence="7">
    <location>
        <begin position="367"/>
        <end position="392"/>
    </location>
</feature>
<feature type="transmembrane region" description="Helical" evidence="7">
    <location>
        <begin position="179"/>
        <end position="203"/>
    </location>
</feature>
<feature type="transmembrane region" description="Helical" evidence="7">
    <location>
        <begin position="224"/>
        <end position="241"/>
    </location>
</feature>
<feature type="domain" description="TRAP C4-dicarboxylate transport system permease DctM subunit" evidence="8">
    <location>
        <begin position="18"/>
        <end position="447"/>
    </location>
</feature>
<keyword evidence="10" id="KW-1185">Reference proteome</keyword>
<evidence type="ECO:0000256" key="1">
    <source>
        <dbReference type="ARBA" id="ARBA00004429"/>
    </source>
</evidence>
<comment type="caution">
    <text evidence="9">The sequence shown here is derived from an EMBL/GenBank/DDBJ whole genome shotgun (WGS) entry which is preliminary data.</text>
</comment>
<feature type="transmembrane region" description="Helical" evidence="7">
    <location>
        <begin position="404"/>
        <end position="421"/>
    </location>
</feature>
<sequence length="453" mass="49732">MPIQILFLVAIIGFIAVFFVLFKRPIYEVMALAFIFIIIISDSYDIFFDALLYPATSHLFYAIFAFMIVAIIFEETKVVHSIIDILLAVVGRFRGGAGYVALLSSTFMASLSGTGPGNVAVTGVFTIPMMKKSNFPRALAATTEMSASMLGNIIPPAGVILLAYGVYDELFANTVSISQWMVIAYGIGMWFFLQRWLTLYVLCRVYKVEPVQEELPSFKESFKKGWRALLLPLLIFLPLLIDAQFKDVILARIGEAGQEAFSNAVLMFTPALAASYALWIHRHHLEGGKLSLKSIYPLIKKSIKQVVPIGVTIYMAYAISQVFIHLDMEDAVKDWFMSFDLSLMTFILIVPIFFAVLGMVLPGSAQIAILGTSLLVVFDALGGNPLLFATLLPAMTGALEGMTPPLALGLFVAMGIAQSGFKETVKLASIWVITHLLLVMLLLLGILPILGIS</sequence>
<keyword evidence="6 7" id="KW-0472">Membrane</keyword>
<proteinExistence type="predicted"/>
<dbReference type="Proteomes" id="UP000321491">
    <property type="component" value="Unassembled WGS sequence"/>
</dbReference>
<evidence type="ECO:0000259" key="8">
    <source>
        <dbReference type="Pfam" id="PF06808"/>
    </source>
</evidence>
<feature type="transmembrane region" description="Helical" evidence="7">
    <location>
        <begin position="108"/>
        <end position="128"/>
    </location>
</feature>
<evidence type="ECO:0000256" key="6">
    <source>
        <dbReference type="ARBA" id="ARBA00023136"/>
    </source>
</evidence>